<accession>A0A9P6XQ05</accession>
<dbReference type="Proteomes" id="UP000740926">
    <property type="component" value="Unassembled WGS sequence"/>
</dbReference>
<feature type="region of interest" description="Disordered" evidence="1">
    <location>
        <begin position="47"/>
        <end position="81"/>
    </location>
</feature>
<comment type="caution">
    <text evidence="2">The sequence shown here is derived from an EMBL/GenBank/DDBJ whole genome shotgun (WGS) entry which is preliminary data.</text>
</comment>
<name>A0A9P6XQ05_9FUNG</name>
<sequence>MAGFAPWLHPLLLEAHAPGYPRTPLVDLAAGRDAALAAYRQSAAGLFAPASRRPTGNQGEPHDPQHHPQRRTGPDECGRPVGLRHRRLLCAE</sequence>
<evidence type="ECO:0000313" key="3">
    <source>
        <dbReference type="Proteomes" id="UP000740926"/>
    </source>
</evidence>
<dbReference type="EMBL" id="JAANIU010013366">
    <property type="protein sequence ID" value="KAG1530036.1"/>
    <property type="molecule type" value="Genomic_DNA"/>
</dbReference>
<dbReference type="AlphaFoldDB" id="A0A9P6XQ05"/>
<evidence type="ECO:0000256" key="1">
    <source>
        <dbReference type="SAM" id="MobiDB-lite"/>
    </source>
</evidence>
<feature type="compositionally biased region" description="Basic and acidic residues" evidence="1">
    <location>
        <begin position="60"/>
        <end position="78"/>
    </location>
</feature>
<proteinExistence type="predicted"/>
<organism evidence="2 3">
    <name type="scientific">Rhizopus delemar</name>
    <dbReference type="NCBI Taxonomy" id="936053"/>
    <lineage>
        <taxon>Eukaryota</taxon>
        <taxon>Fungi</taxon>
        <taxon>Fungi incertae sedis</taxon>
        <taxon>Mucoromycota</taxon>
        <taxon>Mucoromycotina</taxon>
        <taxon>Mucoromycetes</taxon>
        <taxon>Mucorales</taxon>
        <taxon>Mucorineae</taxon>
        <taxon>Rhizopodaceae</taxon>
        <taxon>Rhizopus</taxon>
    </lineage>
</organism>
<keyword evidence="3" id="KW-1185">Reference proteome</keyword>
<protein>
    <submittedName>
        <fullName evidence="2">Uncharacterized protein</fullName>
    </submittedName>
</protein>
<reference evidence="2 3" key="1">
    <citation type="journal article" date="2020" name="Microb. Genom.">
        <title>Genetic diversity of clinical and environmental Mucorales isolates obtained from an investigation of mucormycosis cases among solid organ transplant recipients.</title>
        <authorList>
            <person name="Nguyen M.H."/>
            <person name="Kaul D."/>
            <person name="Muto C."/>
            <person name="Cheng S.J."/>
            <person name="Richter R.A."/>
            <person name="Bruno V.M."/>
            <person name="Liu G."/>
            <person name="Beyhan S."/>
            <person name="Sundermann A.J."/>
            <person name="Mounaud S."/>
            <person name="Pasculle A.W."/>
            <person name="Nierman W.C."/>
            <person name="Driscoll E."/>
            <person name="Cumbie R."/>
            <person name="Clancy C.J."/>
            <person name="Dupont C.L."/>
        </authorList>
    </citation>
    <scope>NUCLEOTIDE SEQUENCE [LARGE SCALE GENOMIC DNA]</scope>
    <source>
        <strain evidence="2 3">GL24</strain>
    </source>
</reference>
<evidence type="ECO:0000313" key="2">
    <source>
        <dbReference type="EMBL" id="KAG1530036.1"/>
    </source>
</evidence>
<gene>
    <name evidence="2" type="ORF">G6F50_017589</name>
</gene>